<feature type="transmembrane region" description="Helical" evidence="10">
    <location>
        <begin position="48"/>
        <end position="68"/>
    </location>
</feature>
<evidence type="ECO:0000256" key="7">
    <source>
        <dbReference type="ARBA" id="ARBA00023136"/>
    </source>
</evidence>
<evidence type="ECO:0000256" key="5">
    <source>
        <dbReference type="ARBA" id="ARBA00022970"/>
    </source>
</evidence>
<feature type="transmembrane region" description="Helical" evidence="10">
    <location>
        <begin position="373"/>
        <end position="395"/>
    </location>
</feature>
<evidence type="ECO:0000256" key="8">
    <source>
        <dbReference type="ARBA" id="ARBA00023157"/>
    </source>
</evidence>
<dbReference type="GeneTree" id="ENSGT00940000158278"/>
<dbReference type="InParanoid" id="A0A3P8WZS0"/>
<keyword evidence="4 10" id="KW-0812">Transmembrane</keyword>
<feature type="transmembrane region" description="Helical" evidence="10">
    <location>
        <begin position="197"/>
        <end position="217"/>
    </location>
</feature>
<sequence>MSDGPRKRSSSGSSGGGGDRGSLSEPLRAPSAGGKDAENSVVALKKQIGLGSACAIIIGNIIGSGIFVSPKGVLENASSVGVSLIVWFLSGVITAVGALCYAELGVTIPKSGGDYSYVKDIFGGLAGFLRLWTAVFIVYPSNQAVIALTFSNYILQPLFPSCLPPESSISLLAAVCLLLLTWVNCHSVRWATCVQDVFTAGKLLALGLIIVMGVVQICKGHYDWLEPKHAFETFRDYDVGLIALSFLQGSFAYGGWNFLNYVTEELVDPHRNLPRAIFISIPVVTFVFVFANVAYITAMSPQELLASNAVAVTFGEKLLGVMSWIMPISVALSTFGGVNGSLFTSSRLFFVGAREGHLPRVLGMIHMERCTPIPALIFTLVTSLLMLCTSDIYTMINYVGFINYLFYGITVAGQIVLRIKQPDMHRPIKVSLVWPVFYLLFWAFLLIFSVYSEPVVCGVGLAITMTGVPVYFFGVYWEKKPQWLDTALGKMTHLFQKLCWMVDPGSGGN</sequence>
<dbReference type="Pfam" id="PF13520">
    <property type="entry name" value="AA_permease_2"/>
    <property type="match status" value="1"/>
</dbReference>
<dbReference type="AlphaFoldDB" id="A0A3P8WZS0"/>
<dbReference type="GO" id="GO:0015175">
    <property type="term" value="F:neutral L-amino acid transmembrane transporter activity"/>
    <property type="evidence" value="ECO:0007669"/>
    <property type="project" value="TreeGrafter"/>
</dbReference>
<evidence type="ECO:0000256" key="1">
    <source>
        <dbReference type="ARBA" id="ARBA00004651"/>
    </source>
</evidence>
<evidence type="ECO:0000256" key="6">
    <source>
        <dbReference type="ARBA" id="ARBA00022989"/>
    </source>
</evidence>
<dbReference type="Proteomes" id="UP000265120">
    <property type="component" value="Chromosome 20"/>
</dbReference>
<reference evidence="11 12" key="1">
    <citation type="journal article" date="2014" name="Nat. Genet.">
        <title>Whole-genome sequence of a flatfish provides insights into ZW sex chromosome evolution and adaptation to a benthic lifestyle.</title>
        <authorList>
            <person name="Chen S."/>
            <person name="Zhang G."/>
            <person name="Shao C."/>
            <person name="Huang Q."/>
            <person name="Liu G."/>
            <person name="Zhang P."/>
            <person name="Song W."/>
            <person name="An N."/>
            <person name="Chalopin D."/>
            <person name="Volff J.N."/>
            <person name="Hong Y."/>
            <person name="Li Q."/>
            <person name="Sha Z."/>
            <person name="Zhou H."/>
            <person name="Xie M."/>
            <person name="Yu Q."/>
            <person name="Liu Y."/>
            <person name="Xiang H."/>
            <person name="Wang N."/>
            <person name="Wu K."/>
            <person name="Yang C."/>
            <person name="Zhou Q."/>
            <person name="Liao X."/>
            <person name="Yang L."/>
            <person name="Hu Q."/>
            <person name="Zhang J."/>
            <person name="Meng L."/>
            <person name="Jin L."/>
            <person name="Tian Y."/>
            <person name="Lian J."/>
            <person name="Yang J."/>
            <person name="Miao G."/>
            <person name="Liu S."/>
            <person name="Liang Z."/>
            <person name="Yan F."/>
            <person name="Li Y."/>
            <person name="Sun B."/>
            <person name="Zhang H."/>
            <person name="Zhang J."/>
            <person name="Zhu Y."/>
            <person name="Du M."/>
            <person name="Zhao Y."/>
            <person name="Schartl M."/>
            <person name="Tang Q."/>
            <person name="Wang J."/>
        </authorList>
    </citation>
    <scope>NUCLEOTIDE SEQUENCE</scope>
</reference>
<dbReference type="PANTHER" id="PTHR11785:SF113">
    <property type="entry name" value="LARGE NEUTRAL AMINO ACIDS TRANSPORTER SMALL SUBUNIT 2"/>
    <property type="match status" value="1"/>
</dbReference>
<dbReference type="PIRSF" id="PIRSF006060">
    <property type="entry name" value="AA_transporter"/>
    <property type="match status" value="1"/>
</dbReference>
<feature type="transmembrane region" description="Helical" evidence="10">
    <location>
        <begin position="277"/>
        <end position="298"/>
    </location>
</feature>
<keyword evidence="6 10" id="KW-1133">Transmembrane helix</keyword>
<feature type="transmembrane region" description="Helical" evidence="10">
    <location>
        <begin position="121"/>
        <end position="139"/>
    </location>
</feature>
<proteinExistence type="predicted"/>
<evidence type="ECO:0000313" key="11">
    <source>
        <dbReference type="Ensembl" id="ENSCSEP00000032908.1"/>
    </source>
</evidence>
<dbReference type="CTD" id="100007990"/>
<comment type="subcellular location">
    <subcellularLocation>
        <location evidence="1">Cell membrane</location>
        <topology evidence="1">Multi-pass membrane protein</topology>
    </subcellularLocation>
</comment>
<evidence type="ECO:0000256" key="3">
    <source>
        <dbReference type="ARBA" id="ARBA00022475"/>
    </source>
</evidence>
<dbReference type="RefSeq" id="XP_008332970.1">
    <property type="nucleotide sequence ID" value="XM_008334748.2"/>
</dbReference>
<feature type="transmembrane region" description="Helical" evidence="10">
    <location>
        <begin position="318"/>
        <end position="338"/>
    </location>
</feature>
<feature type="region of interest" description="Disordered" evidence="9">
    <location>
        <begin position="1"/>
        <end position="35"/>
    </location>
</feature>
<keyword evidence="12" id="KW-1185">Reference proteome</keyword>
<name>A0A3P8WZS0_CYNSE</name>
<dbReference type="KEGG" id="csem:103396602"/>
<keyword evidence="8" id="KW-1015">Disulfide bond</keyword>
<dbReference type="InterPro" id="IPR002293">
    <property type="entry name" value="AA/rel_permease1"/>
</dbReference>
<feature type="transmembrane region" description="Helical" evidence="10">
    <location>
        <begin position="237"/>
        <end position="256"/>
    </location>
</feature>
<dbReference type="OrthoDB" id="3257095at2759"/>
<keyword evidence="5" id="KW-0029">Amino-acid transport</keyword>
<evidence type="ECO:0000256" key="4">
    <source>
        <dbReference type="ARBA" id="ARBA00022692"/>
    </source>
</evidence>
<organism evidence="11 12">
    <name type="scientific">Cynoglossus semilaevis</name>
    <name type="common">Tongue sole</name>
    <dbReference type="NCBI Taxonomy" id="244447"/>
    <lineage>
        <taxon>Eukaryota</taxon>
        <taxon>Metazoa</taxon>
        <taxon>Chordata</taxon>
        <taxon>Craniata</taxon>
        <taxon>Vertebrata</taxon>
        <taxon>Euteleostomi</taxon>
        <taxon>Actinopterygii</taxon>
        <taxon>Neopterygii</taxon>
        <taxon>Teleostei</taxon>
        <taxon>Neoteleostei</taxon>
        <taxon>Acanthomorphata</taxon>
        <taxon>Carangaria</taxon>
        <taxon>Pleuronectiformes</taxon>
        <taxon>Pleuronectoidei</taxon>
        <taxon>Cynoglossidae</taxon>
        <taxon>Cynoglossinae</taxon>
        <taxon>Cynoglossus</taxon>
    </lineage>
</organism>
<keyword evidence="7 10" id="KW-0472">Membrane</keyword>
<reference evidence="11" key="2">
    <citation type="submission" date="2025-08" db="UniProtKB">
        <authorList>
            <consortium name="Ensembl"/>
        </authorList>
    </citation>
    <scope>IDENTIFICATION</scope>
</reference>
<keyword evidence="3" id="KW-1003">Cell membrane</keyword>
<evidence type="ECO:0000256" key="9">
    <source>
        <dbReference type="SAM" id="MobiDB-lite"/>
    </source>
</evidence>
<protein>
    <submittedName>
        <fullName evidence="11">Large neutral amino acids transporter small subunit 2</fullName>
    </submittedName>
</protein>
<feature type="transmembrane region" description="Helical" evidence="10">
    <location>
        <begin position="167"/>
        <end position="185"/>
    </location>
</feature>
<evidence type="ECO:0000256" key="10">
    <source>
        <dbReference type="SAM" id="Phobius"/>
    </source>
</evidence>
<feature type="transmembrane region" description="Helical" evidence="10">
    <location>
        <begin position="431"/>
        <end position="452"/>
    </location>
</feature>
<dbReference type="PANTHER" id="PTHR11785">
    <property type="entry name" value="AMINO ACID TRANSPORTER"/>
    <property type="match status" value="1"/>
</dbReference>
<dbReference type="Ensembl" id="ENSCSET00000033332.1">
    <property type="protein sequence ID" value="ENSCSEP00000032908.1"/>
    <property type="gene ID" value="ENSCSEG00000021129.1"/>
</dbReference>
<feature type="transmembrane region" description="Helical" evidence="10">
    <location>
        <begin position="458"/>
        <end position="477"/>
    </location>
</feature>
<reference evidence="11" key="3">
    <citation type="submission" date="2025-09" db="UniProtKB">
        <authorList>
            <consortium name="Ensembl"/>
        </authorList>
    </citation>
    <scope>IDENTIFICATION</scope>
</reference>
<dbReference type="FunFam" id="1.20.1740.10:FF:000008">
    <property type="entry name" value="large neutral amino acids transporter small subunit 2"/>
    <property type="match status" value="1"/>
</dbReference>
<dbReference type="GO" id="GO:0015179">
    <property type="term" value="F:L-amino acid transmembrane transporter activity"/>
    <property type="evidence" value="ECO:0007669"/>
    <property type="project" value="TreeGrafter"/>
</dbReference>
<evidence type="ECO:0000313" key="12">
    <source>
        <dbReference type="Proteomes" id="UP000265120"/>
    </source>
</evidence>
<keyword evidence="2" id="KW-0813">Transport</keyword>
<dbReference type="OMA" id="TYVNCKS"/>
<accession>A0A3P8WZS0</accession>
<evidence type="ECO:0000256" key="2">
    <source>
        <dbReference type="ARBA" id="ARBA00022448"/>
    </source>
</evidence>
<dbReference type="GeneID" id="103396602"/>
<dbReference type="InterPro" id="IPR050598">
    <property type="entry name" value="AminoAcid_Transporter"/>
</dbReference>
<feature type="transmembrane region" description="Helical" evidence="10">
    <location>
        <begin position="80"/>
        <end position="101"/>
    </location>
</feature>
<dbReference type="STRING" id="244447.ENSCSEP00000032908"/>
<dbReference type="GO" id="GO:0005886">
    <property type="term" value="C:plasma membrane"/>
    <property type="evidence" value="ECO:0007669"/>
    <property type="project" value="UniProtKB-SubCell"/>
</dbReference>
<feature type="transmembrane region" description="Helical" evidence="10">
    <location>
        <begin position="401"/>
        <end position="419"/>
    </location>
</feature>
<dbReference type="Gene3D" id="1.20.1740.10">
    <property type="entry name" value="Amino acid/polyamine transporter I"/>
    <property type="match status" value="1"/>
</dbReference>